<dbReference type="EMBL" id="DTFV01000015">
    <property type="protein sequence ID" value="HGI29852.1"/>
    <property type="molecule type" value="Genomic_DNA"/>
</dbReference>
<gene>
    <name evidence="2" type="ORF">ENV30_00845</name>
</gene>
<dbReference type="InterPro" id="IPR014756">
    <property type="entry name" value="Ig_E-set"/>
</dbReference>
<dbReference type="InterPro" id="IPR002044">
    <property type="entry name" value="CBM20"/>
</dbReference>
<evidence type="ECO:0000259" key="1">
    <source>
        <dbReference type="SMART" id="SM01065"/>
    </source>
</evidence>
<dbReference type="CDD" id="cd07184">
    <property type="entry name" value="E_set_Isoamylase_like_N"/>
    <property type="match status" value="1"/>
</dbReference>
<comment type="caution">
    <text evidence="2">The sequence shown here is derived from an EMBL/GenBank/DDBJ whole genome shotgun (WGS) entry which is preliminary data.</text>
</comment>
<protein>
    <recommendedName>
        <fullName evidence="1">CBM20 domain-containing protein</fullName>
    </recommendedName>
</protein>
<organism evidence="2">
    <name type="scientific">Candidatus Caldatribacterium californiense</name>
    <dbReference type="NCBI Taxonomy" id="1454726"/>
    <lineage>
        <taxon>Bacteria</taxon>
        <taxon>Pseudomonadati</taxon>
        <taxon>Atribacterota</taxon>
        <taxon>Atribacteria</taxon>
        <taxon>Atribacterales</taxon>
        <taxon>Candidatus Caldatribacteriaceae</taxon>
        <taxon>Candidatus Caldatribacterium</taxon>
    </lineage>
</organism>
<evidence type="ECO:0000313" key="2">
    <source>
        <dbReference type="EMBL" id="HGI29852.1"/>
    </source>
</evidence>
<name>A0A7V3YEX0_9BACT</name>
<dbReference type="GO" id="GO:0019901">
    <property type="term" value="F:protein kinase binding"/>
    <property type="evidence" value="ECO:0007669"/>
    <property type="project" value="TreeGrafter"/>
</dbReference>
<dbReference type="Gene3D" id="2.60.40.10">
    <property type="entry name" value="Immunoglobulins"/>
    <property type="match status" value="1"/>
</dbReference>
<dbReference type="GO" id="GO:0007165">
    <property type="term" value="P:signal transduction"/>
    <property type="evidence" value="ECO:0007669"/>
    <property type="project" value="TreeGrafter"/>
</dbReference>
<accession>A0A7V3YEX0</accession>
<dbReference type="InterPro" id="IPR013783">
    <property type="entry name" value="Ig-like_fold"/>
</dbReference>
<dbReference type="SMART" id="SM01065">
    <property type="entry name" value="CBM_2"/>
    <property type="match status" value="1"/>
</dbReference>
<dbReference type="PANTHER" id="PTHR10343">
    <property type="entry name" value="5'-AMP-ACTIVATED PROTEIN KINASE , BETA SUBUNIT"/>
    <property type="match status" value="1"/>
</dbReference>
<dbReference type="SUPFAM" id="SSF81296">
    <property type="entry name" value="E set domains"/>
    <property type="match status" value="1"/>
</dbReference>
<dbReference type="GO" id="GO:2001070">
    <property type="term" value="F:starch binding"/>
    <property type="evidence" value="ECO:0007669"/>
    <property type="project" value="InterPro"/>
</dbReference>
<reference evidence="2" key="1">
    <citation type="journal article" date="2020" name="mSystems">
        <title>Genome- and Community-Level Interaction Insights into Carbon Utilization and Element Cycling Functions of Hydrothermarchaeota in Hydrothermal Sediment.</title>
        <authorList>
            <person name="Zhou Z."/>
            <person name="Liu Y."/>
            <person name="Xu W."/>
            <person name="Pan J."/>
            <person name="Luo Z.H."/>
            <person name="Li M."/>
        </authorList>
    </citation>
    <scope>NUCLEOTIDE SEQUENCE [LARGE SCALE GENOMIC DNA]</scope>
    <source>
        <strain evidence="2">SpSt-747</strain>
    </source>
</reference>
<dbReference type="Pfam" id="PF16561">
    <property type="entry name" value="AMPK1_CBM"/>
    <property type="match status" value="1"/>
</dbReference>
<dbReference type="InterPro" id="IPR050827">
    <property type="entry name" value="CRP1_MDG1_kinase"/>
</dbReference>
<dbReference type="InterPro" id="IPR032640">
    <property type="entry name" value="AMPK1_CBM"/>
</dbReference>
<dbReference type="AlphaFoldDB" id="A0A7V3YEX0"/>
<sequence length="84" mass="9770">MPRVTFRLEYPTASEVFIAGSFNHWDPQSHPLKRTKKGHWSITITLPRGRHEYRYVVDGQWFTDPNTLRVPNAFGSENSVIVVE</sequence>
<dbReference type="GO" id="GO:0031588">
    <property type="term" value="C:nucleotide-activated protein kinase complex"/>
    <property type="evidence" value="ECO:0007669"/>
    <property type="project" value="TreeGrafter"/>
</dbReference>
<dbReference type="PANTHER" id="PTHR10343:SF91">
    <property type="entry name" value="AMPK1_CBM DOMAIN-CONTAINING PROTEIN"/>
    <property type="match status" value="1"/>
</dbReference>
<dbReference type="GO" id="GO:0005737">
    <property type="term" value="C:cytoplasm"/>
    <property type="evidence" value="ECO:0007669"/>
    <property type="project" value="TreeGrafter"/>
</dbReference>
<feature type="domain" description="CBM20" evidence="1">
    <location>
        <begin position="1"/>
        <end position="80"/>
    </location>
</feature>
<proteinExistence type="predicted"/>